<proteinExistence type="predicted"/>
<accession>A0A0B9H080</accession>
<name>A0A0B9H080_9GAMM</name>
<reference evidence="1 2" key="1">
    <citation type="submission" date="2014-12" db="EMBL/GenBank/DDBJ databases">
        <title>Genome sequencing of Photobacterium gaetbulicola AD005a.</title>
        <authorList>
            <person name="Adrian T.G.S."/>
            <person name="Chan K.G."/>
        </authorList>
    </citation>
    <scope>NUCLEOTIDE SEQUENCE [LARGE SCALE GENOMIC DNA]</scope>
    <source>
        <strain evidence="1 2">AD005a</strain>
    </source>
</reference>
<evidence type="ECO:0008006" key="3">
    <source>
        <dbReference type="Google" id="ProtNLM"/>
    </source>
</evidence>
<organism evidence="1 2">
    <name type="scientific">Photobacterium gaetbulicola</name>
    <dbReference type="NCBI Taxonomy" id="1295392"/>
    <lineage>
        <taxon>Bacteria</taxon>
        <taxon>Pseudomonadati</taxon>
        <taxon>Pseudomonadota</taxon>
        <taxon>Gammaproteobacteria</taxon>
        <taxon>Vibrionales</taxon>
        <taxon>Vibrionaceae</taxon>
        <taxon>Photobacterium</taxon>
    </lineage>
</organism>
<evidence type="ECO:0000313" key="2">
    <source>
        <dbReference type="Proteomes" id="UP000031278"/>
    </source>
</evidence>
<evidence type="ECO:0000313" key="1">
    <source>
        <dbReference type="EMBL" id="KHT62252.1"/>
    </source>
</evidence>
<protein>
    <recommendedName>
        <fullName evidence="3">V-type ATP synthase subunit E</fullName>
    </recommendedName>
</protein>
<gene>
    <name evidence="1" type="ORF">RJ45_18495</name>
</gene>
<dbReference type="EMBL" id="JWLZ01000181">
    <property type="protein sequence ID" value="KHT62252.1"/>
    <property type="molecule type" value="Genomic_DNA"/>
</dbReference>
<sequence>MPVDNQNTTPVSAGIKQLVDTLRQEGVEAGKQSADQIIAEAREEASTIVAEARDKAGLILGNARKEADFISTAGKQAFEMANRNAILELKAFLQDEFAKQIKATVGTQLTDEKLLQQMILEVAGRSAIKSDEPVEVILPTRVVGVNDLSANPEELKEGTLIHFAVAQAAEMLREGVTFNVNEDNKNAVVFRLKDKDIEVALSDETVTQMMLNHLQPRFRALLEGIVK</sequence>
<dbReference type="AlphaFoldDB" id="A0A0B9H080"/>
<dbReference type="Proteomes" id="UP000031278">
    <property type="component" value="Unassembled WGS sequence"/>
</dbReference>
<comment type="caution">
    <text evidence="1">The sequence shown here is derived from an EMBL/GenBank/DDBJ whole genome shotgun (WGS) entry which is preliminary data.</text>
</comment>
<dbReference type="RefSeq" id="WP_039465795.1">
    <property type="nucleotide sequence ID" value="NZ_JWLZ01000181.1"/>
</dbReference>